<keyword evidence="1" id="KW-0449">Lipoprotein</keyword>
<protein>
    <recommendedName>
        <fullName evidence="1">Dipeptidase</fullName>
        <ecNumber evidence="1">3.4.13.19</ecNumber>
    </recommendedName>
</protein>
<keyword evidence="1" id="KW-0336">GPI-anchor</keyword>
<evidence type="ECO:0000256" key="2">
    <source>
        <dbReference type="SAM" id="Phobius"/>
    </source>
</evidence>
<sequence>MSAISIRGPYSGGRNQRTLIIIGASALIVATIIVTVSVLVTRSDSNVELTLEEKVHQILEDSPVIDGHNDLPWNIRRLAYNDLRRVNFSEDLTQNAIWGKDDSTHTDIPRLRKGHVGAQFWVAYTSCTSQFKDSVEQTLEQIDVIKRLVDKYPEDLQFATSADDIENAIANKKIASLVAVEGGHSMQFSFGILRNLYAMGARYMTLTHSCNTPWADASPVDAKNPILLPESDGLSEYGLRIVKEMNRLGMMVDLSHVSQRTMEKALNHSVAPVIFSHSSARAICDHHRNVPDSVLEQVRKTNSLVMVNFYNGFIRCDGQRANISDVVEHIEHIRGVTGPDHIGIGGDFDGVDSVPEGLEDVSKYPDLIKALLETGNWTDEDLKKLSGQNLIRVFRAVEEVRDSLKGQEPEQDAIKAEELEKYKVNLTCITAKFERLQPQQLLKTRREAPAELQLREL</sequence>
<comment type="subcellular location">
    <subcellularLocation>
        <location evidence="1">Membrane</location>
        <topology evidence="1">Lipid-anchor</topology>
        <topology evidence="1">GPI-anchor</topology>
    </subcellularLocation>
</comment>
<dbReference type="FunFam" id="3.20.20.140:FF:000030">
    <property type="entry name" value="Dipeptidase"/>
    <property type="match status" value="1"/>
</dbReference>
<keyword evidence="2" id="KW-0472">Membrane</keyword>
<keyword evidence="1" id="KW-0862">Zinc</keyword>
<dbReference type="GO" id="GO:0046872">
    <property type="term" value="F:metal ion binding"/>
    <property type="evidence" value="ECO:0007669"/>
    <property type="project" value="UniProtKB-UniRule"/>
</dbReference>
<organism evidence="3 4">
    <name type="scientific">Allacma fusca</name>
    <dbReference type="NCBI Taxonomy" id="39272"/>
    <lineage>
        <taxon>Eukaryota</taxon>
        <taxon>Metazoa</taxon>
        <taxon>Ecdysozoa</taxon>
        <taxon>Arthropoda</taxon>
        <taxon>Hexapoda</taxon>
        <taxon>Collembola</taxon>
        <taxon>Symphypleona</taxon>
        <taxon>Sminthuridae</taxon>
        <taxon>Allacma</taxon>
    </lineage>
</organism>
<keyword evidence="1" id="KW-0325">Glycoprotein</keyword>
<reference evidence="3" key="1">
    <citation type="submission" date="2021-06" db="EMBL/GenBank/DDBJ databases">
        <authorList>
            <person name="Hodson N. C."/>
            <person name="Mongue J. A."/>
            <person name="Jaron S. K."/>
        </authorList>
    </citation>
    <scope>NUCLEOTIDE SEQUENCE</scope>
</reference>
<dbReference type="GO" id="GO:0006508">
    <property type="term" value="P:proteolysis"/>
    <property type="evidence" value="ECO:0007669"/>
    <property type="project" value="UniProtKB-KW"/>
</dbReference>
<dbReference type="GO" id="GO:0098552">
    <property type="term" value="C:side of membrane"/>
    <property type="evidence" value="ECO:0007669"/>
    <property type="project" value="UniProtKB-KW"/>
</dbReference>
<dbReference type="AlphaFoldDB" id="A0A8J2NVW9"/>
<evidence type="ECO:0000313" key="4">
    <source>
        <dbReference type="Proteomes" id="UP000708208"/>
    </source>
</evidence>
<comment type="subunit">
    <text evidence="1">Homodimer; disulfide-linked.</text>
</comment>
<keyword evidence="1" id="KW-0479">Metal-binding</keyword>
<dbReference type="OrthoDB" id="445695at2759"/>
<dbReference type="CDD" id="cd01301">
    <property type="entry name" value="rDP_like"/>
    <property type="match status" value="1"/>
</dbReference>
<name>A0A8J2NVW9_9HEXA</name>
<dbReference type="PROSITE" id="PS51365">
    <property type="entry name" value="RENAL_DIPEPTIDASE_2"/>
    <property type="match status" value="1"/>
</dbReference>
<gene>
    <name evidence="3" type="ORF">AFUS01_LOCUS11471</name>
</gene>
<comment type="similarity">
    <text evidence="1">Belongs to the metallo-dependent hydrolases superfamily. Peptidase M19 family.</text>
</comment>
<feature type="transmembrane region" description="Helical" evidence="2">
    <location>
        <begin position="20"/>
        <end position="40"/>
    </location>
</feature>
<dbReference type="PANTHER" id="PTHR10443:SF45">
    <property type="entry name" value="DIPEPTIDASE"/>
    <property type="match status" value="1"/>
</dbReference>
<keyword evidence="1" id="KW-0645">Protease</keyword>
<dbReference type="InterPro" id="IPR008257">
    <property type="entry name" value="Pept_M19"/>
</dbReference>
<dbReference type="Pfam" id="PF01244">
    <property type="entry name" value="Peptidase_M19"/>
    <property type="match status" value="1"/>
</dbReference>
<keyword evidence="1" id="KW-1015">Disulfide bond</keyword>
<keyword evidence="1" id="KW-0378">Hydrolase</keyword>
<keyword evidence="2" id="KW-1133">Transmembrane helix</keyword>
<accession>A0A8J2NVW9</accession>
<comment type="cofactor">
    <cofactor evidence="1">
        <name>Zn(2+)</name>
        <dbReference type="ChEBI" id="CHEBI:29105"/>
    </cofactor>
</comment>
<dbReference type="Proteomes" id="UP000708208">
    <property type="component" value="Unassembled WGS sequence"/>
</dbReference>
<proteinExistence type="inferred from homology"/>
<dbReference type="EMBL" id="CAJVCH010088312">
    <property type="protein sequence ID" value="CAG7722329.1"/>
    <property type="molecule type" value="Genomic_DNA"/>
</dbReference>
<dbReference type="PANTHER" id="PTHR10443">
    <property type="entry name" value="MICROSOMAL DIPEPTIDASE"/>
    <property type="match status" value="1"/>
</dbReference>
<keyword evidence="2" id="KW-0812">Transmembrane</keyword>
<dbReference type="GO" id="GO:0070573">
    <property type="term" value="F:metallodipeptidase activity"/>
    <property type="evidence" value="ECO:0007669"/>
    <property type="project" value="InterPro"/>
</dbReference>
<evidence type="ECO:0000313" key="3">
    <source>
        <dbReference type="EMBL" id="CAG7722329.1"/>
    </source>
</evidence>
<keyword evidence="1" id="KW-0482">Metalloprotease</keyword>
<evidence type="ECO:0000256" key="1">
    <source>
        <dbReference type="RuleBase" id="RU341113"/>
    </source>
</evidence>
<comment type="caution">
    <text evidence="3">The sequence shown here is derived from an EMBL/GenBank/DDBJ whole genome shotgun (WGS) entry which is preliminary data.</text>
</comment>
<keyword evidence="4" id="KW-1185">Reference proteome</keyword>
<dbReference type="EC" id="3.4.13.19" evidence="1"/>
<comment type="catalytic activity">
    <reaction evidence="1">
        <text>an L-aminoacyl-L-amino acid + H2O = 2 an L-alpha-amino acid</text>
        <dbReference type="Rhea" id="RHEA:48940"/>
        <dbReference type="ChEBI" id="CHEBI:15377"/>
        <dbReference type="ChEBI" id="CHEBI:59869"/>
        <dbReference type="ChEBI" id="CHEBI:77460"/>
        <dbReference type="EC" id="3.4.13.19"/>
    </reaction>
</comment>
<keyword evidence="1" id="KW-0224">Dipeptidase</keyword>